<dbReference type="Proteomes" id="UP000752171">
    <property type="component" value="Unassembled WGS sequence"/>
</dbReference>
<dbReference type="GO" id="GO:0004896">
    <property type="term" value="F:cytokine receptor activity"/>
    <property type="evidence" value="ECO:0007669"/>
    <property type="project" value="TreeGrafter"/>
</dbReference>
<comment type="caution">
    <text evidence="11">The sequence shown here is derived from an EMBL/GenBank/DDBJ whole genome shotgun (WGS) entry which is preliminary data.</text>
</comment>
<reference evidence="11 12" key="1">
    <citation type="submission" date="2021-07" db="EMBL/GenBank/DDBJ databases">
        <authorList>
            <person name="Imarazene B."/>
            <person name="Zahm M."/>
            <person name="Klopp C."/>
            <person name="Cabau C."/>
            <person name="Beille S."/>
            <person name="Jouanno E."/>
            <person name="Castinel A."/>
            <person name="Lluch J."/>
            <person name="Gil L."/>
            <person name="Kuchtly C."/>
            <person name="Lopez Roques C."/>
            <person name="Donnadieu C."/>
            <person name="Parrinello H."/>
            <person name="Journot L."/>
            <person name="Du K."/>
            <person name="Schartl M."/>
            <person name="Retaux S."/>
            <person name="Guiguen Y."/>
        </authorList>
    </citation>
    <scope>NUCLEOTIDE SEQUENCE [LARGE SCALE GENOMIC DNA]</scope>
    <source>
        <strain evidence="11">Pach_M1</strain>
        <tissue evidence="11">Testis</tissue>
    </source>
</reference>
<dbReference type="PANTHER" id="PTHR23037">
    <property type="entry name" value="CYTOKINE RECEPTOR"/>
    <property type="match status" value="1"/>
</dbReference>
<dbReference type="AlphaFoldDB" id="A0A8T2M6P4"/>
<dbReference type="InterPro" id="IPR015152">
    <property type="entry name" value="Growth/epo_recpt_lig-bind"/>
</dbReference>
<keyword evidence="3" id="KW-0732">Signal</keyword>
<dbReference type="GO" id="GO:0009897">
    <property type="term" value="C:external side of plasma membrane"/>
    <property type="evidence" value="ECO:0007669"/>
    <property type="project" value="TreeGrafter"/>
</dbReference>
<keyword evidence="2 9" id="KW-0812">Transmembrane</keyword>
<evidence type="ECO:0000256" key="2">
    <source>
        <dbReference type="ARBA" id="ARBA00022692"/>
    </source>
</evidence>
<evidence type="ECO:0000256" key="8">
    <source>
        <dbReference type="SAM" id="MobiDB-lite"/>
    </source>
</evidence>
<dbReference type="InterPro" id="IPR003961">
    <property type="entry name" value="FN3_dom"/>
</dbReference>
<dbReference type="Gene3D" id="2.60.40.10">
    <property type="entry name" value="Immunoglobulins"/>
    <property type="match status" value="4"/>
</dbReference>
<evidence type="ECO:0000256" key="6">
    <source>
        <dbReference type="ARBA" id="ARBA00023170"/>
    </source>
</evidence>
<dbReference type="Pfam" id="PF09067">
    <property type="entry name" value="EpoR_lig-bind"/>
    <property type="match status" value="1"/>
</dbReference>
<keyword evidence="6 11" id="KW-0675">Receptor</keyword>
<accession>A0A8T2M6P4</accession>
<dbReference type="SUPFAM" id="SSF49265">
    <property type="entry name" value="Fibronectin type III"/>
    <property type="match status" value="4"/>
</dbReference>
<evidence type="ECO:0000256" key="5">
    <source>
        <dbReference type="ARBA" id="ARBA00023136"/>
    </source>
</evidence>
<dbReference type="CDD" id="cd00063">
    <property type="entry name" value="FN3"/>
    <property type="match status" value="1"/>
</dbReference>
<gene>
    <name evidence="11" type="primary">MPL</name>
    <name evidence="11" type="ORF">AMEX_G7284</name>
</gene>
<sequence length="693" mass="78918">MGDRLNPLHTHTLPTMLKPDQIEPPTAPSPTPKVKMPISFVTQAPTRSYMCSRVESWVKAAPVHRMDLKLIWTTLLFSLIVWVSCDPHLSEQDVALLAEEENPKCFTTNLKDLTCFWEVPERKSYEFFYMIDGDDEERRCDVEKQRTEDGKILQICFFPPDDVYMFAGTVLRVVETQTNKTIYNRTICIEEKILLNPPSPPYLEYTGEVGELLVRWKITKNSTHETFARPLQYEIRYSSDSSPGKVTLVKSHKSKHRLISLVPGEMCTIQIRLRPNGSLKGFWSAWSPSVTAMVPQPADDVDFQCHTPDLHQIQCRWNEGKYGSGIYSLHYRQTNSDWEICDRSNASGIQCVLYGEESTMLEVFLEAELESVNQNFYSGMFRMNNSIKTEAPDGLKEESDAERHCLSWDSPLPLISQHLIYQIRYQLQGESEWKLFTVPSPRTNTCLDVQVGSQYSIQVKAMPNGSLYSGHWSAWSKCLIVQLPLNTGLLFIALIPFSLLIISVILFSFLSRYASKIKQFLWPPVPNLNEVLEGFLKDINAQHWEPKFSLKLCDEDIPSSVVEIMSEGDAQVGKKPSNCFHFPQHGYISGNGNGEYAMEGPERNREYVTLNTGEVLPCLTGNDYVYKMNSSSAQTGDKLCCHCSSFCYISFSTPNTNILNHSYVQAGDDEASIPMLHYTNLEDTSAKLRHNEE</sequence>
<dbReference type="PROSITE" id="PS50853">
    <property type="entry name" value="FN3"/>
    <property type="match status" value="2"/>
</dbReference>
<evidence type="ECO:0000256" key="7">
    <source>
        <dbReference type="ARBA" id="ARBA00023180"/>
    </source>
</evidence>
<feature type="domain" description="Fibronectin type-III" evidence="10">
    <location>
        <begin position="388"/>
        <end position="484"/>
    </location>
</feature>
<evidence type="ECO:0000256" key="4">
    <source>
        <dbReference type="ARBA" id="ARBA00022989"/>
    </source>
</evidence>
<feature type="transmembrane region" description="Helical" evidence="9">
    <location>
        <begin position="488"/>
        <end position="510"/>
    </location>
</feature>
<dbReference type="EMBL" id="JAICCE010000005">
    <property type="protein sequence ID" value="KAG9277286.1"/>
    <property type="molecule type" value="Genomic_DNA"/>
</dbReference>
<evidence type="ECO:0000256" key="3">
    <source>
        <dbReference type="ARBA" id="ARBA00022729"/>
    </source>
</evidence>
<feature type="domain" description="Fibronectin type-III" evidence="10">
    <location>
        <begin position="197"/>
        <end position="297"/>
    </location>
</feature>
<dbReference type="PANTHER" id="PTHR23037:SF34">
    <property type="entry name" value="THROMBOPOIETIN RECEPTOR ISOFORM X1"/>
    <property type="match status" value="1"/>
</dbReference>
<protein>
    <submittedName>
        <fullName evidence="11">Thrombopoietin receptor</fullName>
    </submittedName>
</protein>
<dbReference type="OrthoDB" id="8906725at2759"/>
<proteinExistence type="predicted"/>
<evidence type="ECO:0000256" key="9">
    <source>
        <dbReference type="SAM" id="Phobius"/>
    </source>
</evidence>
<keyword evidence="5 9" id="KW-0472">Membrane</keyword>
<evidence type="ECO:0000259" key="10">
    <source>
        <dbReference type="PROSITE" id="PS50853"/>
    </source>
</evidence>
<dbReference type="InterPro" id="IPR013783">
    <property type="entry name" value="Ig-like_fold"/>
</dbReference>
<evidence type="ECO:0000256" key="1">
    <source>
        <dbReference type="ARBA" id="ARBA00004479"/>
    </source>
</evidence>
<dbReference type="InterPro" id="IPR036116">
    <property type="entry name" value="FN3_sf"/>
</dbReference>
<comment type="subcellular location">
    <subcellularLocation>
        <location evidence="1">Membrane</location>
        <topology evidence="1">Single-pass type I membrane protein</topology>
    </subcellularLocation>
</comment>
<keyword evidence="4 9" id="KW-1133">Transmembrane helix</keyword>
<feature type="region of interest" description="Disordered" evidence="8">
    <location>
        <begin position="1"/>
        <end position="35"/>
    </location>
</feature>
<keyword evidence="7" id="KW-0325">Glycoprotein</keyword>
<name>A0A8T2M6P4_ASTMX</name>
<evidence type="ECO:0000313" key="12">
    <source>
        <dbReference type="Proteomes" id="UP000752171"/>
    </source>
</evidence>
<organism evidence="11 12">
    <name type="scientific">Astyanax mexicanus</name>
    <name type="common">Blind cave fish</name>
    <name type="synonym">Astyanax fasciatus mexicanus</name>
    <dbReference type="NCBI Taxonomy" id="7994"/>
    <lineage>
        <taxon>Eukaryota</taxon>
        <taxon>Metazoa</taxon>
        <taxon>Chordata</taxon>
        <taxon>Craniata</taxon>
        <taxon>Vertebrata</taxon>
        <taxon>Euteleostomi</taxon>
        <taxon>Actinopterygii</taxon>
        <taxon>Neopterygii</taxon>
        <taxon>Teleostei</taxon>
        <taxon>Ostariophysi</taxon>
        <taxon>Characiformes</taxon>
        <taxon>Characoidei</taxon>
        <taxon>Acestrorhamphidae</taxon>
        <taxon>Acestrorhamphinae</taxon>
        <taxon>Astyanax</taxon>
    </lineage>
</organism>
<evidence type="ECO:0000313" key="11">
    <source>
        <dbReference type="EMBL" id="KAG9277286.1"/>
    </source>
</evidence>